<gene>
    <name evidence="3" type="ORF">AAFF_G00347010</name>
</gene>
<keyword evidence="4" id="KW-1185">Reference proteome</keyword>
<name>A0AAD7SKA3_9TELE</name>
<evidence type="ECO:0000256" key="2">
    <source>
        <dbReference type="SAM" id="Phobius"/>
    </source>
</evidence>
<accession>A0AAD7SKA3</accession>
<keyword evidence="1" id="KW-0175">Coiled coil</keyword>
<keyword evidence="2" id="KW-1133">Transmembrane helix</keyword>
<organism evidence="3 4">
    <name type="scientific">Aldrovandia affinis</name>
    <dbReference type="NCBI Taxonomy" id="143900"/>
    <lineage>
        <taxon>Eukaryota</taxon>
        <taxon>Metazoa</taxon>
        <taxon>Chordata</taxon>
        <taxon>Craniata</taxon>
        <taxon>Vertebrata</taxon>
        <taxon>Euteleostomi</taxon>
        <taxon>Actinopterygii</taxon>
        <taxon>Neopterygii</taxon>
        <taxon>Teleostei</taxon>
        <taxon>Notacanthiformes</taxon>
        <taxon>Halosauridae</taxon>
        <taxon>Aldrovandia</taxon>
    </lineage>
</organism>
<comment type="caution">
    <text evidence="3">The sequence shown here is derived from an EMBL/GenBank/DDBJ whole genome shotgun (WGS) entry which is preliminary data.</text>
</comment>
<keyword evidence="2" id="KW-0472">Membrane</keyword>
<protein>
    <submittedName>
        <fullName evidence="3">Uncharacterized protein</fullName>
    </submittedName>
</protein>
<evidence type="ECO:0000256" key="1">
    <source>
        <dbReference type="SAM" id="Coils"/>
    </source>
</evidence>
<proteinExistence type="predicted"/>
<dbReference type="AlphaFoldDB" id="A0AAD7SKA3"/>
<evidence type="ECO:0000313" key="4">
    <source>
        <dbReference type="Proteomes" id="UP001221898"/>
    </source>
</evidence>
<keyword evidence="2" id="KW-0812">Transmembrane</keyword>
<dbReference type="Proteomes" id="UP001221898">
    <property type="component" value="Unassembled WGS sequence"/>
</dbReference>
<feature type="transmembrane region" description="Helical" evidence="2">
    <location>
        <begin position="103"/>
        <end position="123"/>
    </location>
</feature>
<sequence length="329" mass="37234">MDEIMGQRPLAMAQESGVDVGFVHLAEGDPSTFDVDDDAVISYLITYFPESGGVDGRLLGNENIYIKMADVCQESGQASDQKDVFSTALMVIPPRTWIPDPNLLMAVKLISALAVVLVILALLRRAVLAINDRDLKIAQLKKELLSTQLVNKELEMNSIASAEKLSAEEQERCVLEDKIKALRHDRDLKTEQLKKELLSTQLVNKELEMNSIASAEKLSAEEQERCVLEDKIKTLSCENAQLKGRINVIELEVTTLIQQERTLQETLAQEELKQKEKEEKTNEYVKTLKNRLKGCQRNKKHAERTYMAEIKTLEEDVKSRNSDYTNQKN</sequence>
<reference evidence="3" key="1">
    <citation type="journal article" date="2023" name="Science">
        <title>Genome structures resolve the early diversification of teleost fishes.</title>
        <authorList>
            <person name="Parey E."/>
            <person name="Louis A."/>
            <person name="Montfort J."/>
            <person name="Bouchez O."/>
            <person name="Roques C."/>
            <person name="Iampietro C."/>
            <person name="Lluch J."/>
            <person name="Castinel A."/>
            <person name="Donnadieu C."/>
            <person name="Desvignes T."/>
            <person name="Floi Bucao C."/>
            <person name="Jouanno E."/>
            <person name="Wen M."/>
            <person name="Mejri S."/>
            <person name="Dirks R."/>
            <person name="Jansen H."/>
            <person name="Henkel C."/>
            <person name="Chen W.J."/>
            <person name="Zahm M."/>
            <person name="Cabau C."/>
            <person name="Klopp C."/>
            <person name="Thompson A.W."/>
            <person name="Robinson-Rechavi M."/>
            <person name="Braasch I."/>
            <person name="Lecointre G."/>
            <person name="Bobe J."/>
            <person name="Postlethwait J.H."/>
            <person name="Berthelot C."/>
            <person name="Roest Crollius H."/>
            <person name="Guiguen Y."/>
        </authorList>
    </citation>
    <scope>NUCLEOTIDE SEQUENCE</scope>
    <source>
        <strain evidence="3">NC1722</strain>
    </source>
</reference>
<dbReference type="EMBL" id="JAINUG010000056">
    <property type="protein sequence ID" value="KAJ8403833.1"/>
    <property type="molecule type" value="Genomic_DNA"/>
</dbReference>
<feature type="coiled-coil region" evidence="1">
    <location>
        <begin position="190"/>
        <end position="305"/>
    </location>
</feature>
<evidence type="ECO:0000313" key="3">
    <source>
        <dbReference type="EMBL" id="KAJ8403833.1"/>
    </source>
</evidence>